<dbReference type="GO" id="GO:0055085">
    <property type="term" value="P:transmembrane transport"/>
    <property type="evidence" value="ECO:0007669"/>
    <property type="project" value="InterPro"/>
</dbReference>
<dbReference type="EMBL" id="CADCTC010000320">
    <property type="protein sequence ID" value="CAA9306590.1"/>
    <property type="molecule type" value="Genomic_DNA"/>
</dbReference>
<gene>
    <name evidence="9" type="ORF">AVDCRST_MAG77-6125</name>
</gene>
<evidence type="ECO:0000256" key="2">
    <source>
        <dbReference type="ARBA" id="ARBA00022448"/>
    </source>
</evidence>
<evidence type="ECO:0000256" key="1">
    <source>
        <dbReference type="ARBA" id="ARBA00004651"/>
    </source>
</evidence>
<organism evidence="9">
    <name type="scientific">uncultured Chloroflexota bacterium</name>
    <dbReference type="NCBI Taxonomy" id="166587"/>
    <lineage>
        <taxon>Bacteria</taxon>
        <taxon>Bacillati</taxon>
        <taxon>Chloroflexota</taxon>
        <taxon>environmental samples</taxon>
    </lineage>
</organism>
<dbReference type="InterPro" id="IPR035906">
    <property type="entry name" value="MetI-like_sf"/>
</dbReference>
<evidence type="ECO:0000256" key="7">
    <source>
        <dbReference type="RuleBase" id="RU363032"/>
    </source>
</evidence>
<feature type="transmembrane region" description="Helical" evidence="7">
    <location>
        <begin position="218"/>
        <end position="242"/>
    </location>
</feature>
<keyword evidence="4 7" id="KW-0812">Transmembrane</keyword>
<dbReference type="Pfam" id="PF00528">
    <property type="entry name" value="BPD_transp_1"/>
    <property type="match status" value="1"/>
</dbReference>
<dbReference type="InterPro" id="IPR050366">
    <property type="entry name" value="BP-dependent_transpt_permease"/>
</dbReference>
<evidence type="ECO:0000313" key="9">
    <source>
        <dbReference type="EMBL" id="CAA9306590.1"/>
    </source>
</evidence>
<evidence type="ECO:0000259" key="8">
    <source>
        <dbReference type="PROSITE" id="PS50928"/>
    </source>
</evidence>
<keyword evidence="3" id="KW-1003">Cell membrane</keyword>
<dbReference type="SUPFAM" id="SSF161098">
    <property type="entry name" value="MetI-like"/>
    <property type="match status" value="1"/>
</dbReference>
<dbReference type="Pfam" id="PF12911">
    <property type="entry name" value="OppC_N"/>
    <property type="match status" value="1"/>
</dbReference>
<keyword evidence="5 7" id="KW-1133">Transmembrane helix</keyword>
<feature type="transmembrane region" description="Helical" evidence="7">
    <location>
        <begin position="146"/>
        <end position="170"/>
    </location>
</feature>
<dbReference type="GO" id="GO:0005886">
    <property type="term" value="C:plasma membrane"/>
    <property type="evidence" value="ECO:0007669"/>
    <property type="project" value="UniProtKB-SubCell"/>
</dbReference>
<comment type="similarity">
    <text evidence="7">Belongs to the binding-protein-dependent transport system permease family.</text>
</comment>
<dbReference type="PANTHER" id="PTHR43386:SF1">
    <property type="entry name" value="D,D-DIPEPTIDE TRANSPORT SYSTEM PERMEASE PROTEIN DDPC-RELATED"/>
    <property type="match status" value="1"/>
</dbReference>
<name>A0A6J4KIH4_9CHLR</name>
<dbReference type="PANTHER" id="PTHR43386">
    <property type="entry name" value="OLIGOPEPTIDE TRANSPORT SYSTEM PERMEASE PROTEIN APPC"/>
    <property type="match status" value="1"/>
</dbReference>
<proteinExistence type="inferred from homology"/>
<evidence type="ECO:0000256" key="6">
    <source>
        <dbReference type="ARBA" id="ARBA00023136"/>
    </source>
</evidence>
<feature type="transmembrane region" description="Helical" evidence="7">
    <location>
        <begin position="263"/>
        <end position="284"/>
    </location>
</feature>
<comment type="subcellular location">
    <subcellularLocation>
        <location evidence="1 7">Cell membrane</location>
        <topology evidence="1 7">Multi-pass membrane protein</topology>
    </subcellularLocation>
</comment>
<feature type="transmembrane region" description="Helical" evidence="7">
    <location>
        <begin position="37"/>
        <end position="57"/>
    </location>
</feature>
<sequence>MASEQTVTAAGAPLAVPLAAPGGISEFWYRFSRTRRAVVAALFVVLVVILAVGAPLVTGYDPLSGSADALRPPLSAGHLLGTDHLGRDIWSQLVYGARVSLVVGVLAAASALALGVLVGAVSGYFGGWVDGVLMRLAELFQTLPRFVLALIVVAFFGTGLPKLVAVIAILSWPQTARVVRAGFLSLREAPFVEAARIGGAGSWTIIGSEILPNLAAPIVVTGSLDVAAAILLEAGLGFFGLGDPNLVSWGSMLNAAQQYLRQAWWMSLFPGLAISLVVLAFNVVGDGLNDALNPRLKS</sequence>
<dbReference type="InterPro" id="IPR025966">
    <property type="entry name" value="OppC_N"/>
</dbReference>
<evidence type="ECO:0000256" key="5">
    <source>
        <dbReference type="ARBA" id="ARBA00022989"/>
    </source>
</evidence>
<feature type="domain" description="ABC transmembrane type-1" evidence="8">
    <location>
        <begin position="97"/>
        <end position="285"/>
    </location>
</feature>
<evidence type="ECO:0000256" key="3">
    <source>
        <dbReference type="ARBA" id="ARBA00022475"/>
    </source>
</evidence>
<dbReference type="Gene3D" id="1.10.3720.10">
    <property type="entry name" value="MetI-like"/>
    <property type="match status" value="1"/>
</dbReference>
<feature type="transmembrane region" description="Helical" evidence="7">
    <location>
        <begin position="101"/>
        <end position="125"/>
    </location>
</feature>
<keyword evidence="6 7" id="KW-0472">Membrane</keyword>
<dbReference type="PROSITE" id="PS50928">
    <property type="entry name" value="ABC_TM1"/>
    <property type="match status" value="1"/>
</dbReference>
<protein>
    <submittedName>
        <fullName evidence="9">ABC transporter, permease protein 2 (Cluster 5, nickel/peptides/opines)</fullName>
    </submittedName>
</protein>
<dbReference type="AlphaFoldDB" id="A0A6J4KIH4"/>
<dbReference type="CDD" id="cd06261">
    <property type="entry name" value="TM_PBP2"/>
    <property type="match status" value="1"/>
</dbReference>
<evidence type="ECO:0000256" key="4">
    <source>
        <dbReference type="ARBA" id="ARBA00022692"/>
    </source>
</evidence>
<reference evidence="9" key="1">
    <citation type="submission" date="2020-02" db="EMBL/GenBank/DDBJ databases">
        <authorList>
            <person name="Meier V. D."/>
        </authorList>
    </citation>
    <scope>NUCLEOTIDE SEQUENCE</scope>
    <source>
        <strain evidence="9">AVDCRST_MAG77</strain>
    </source>
</reference>
<keyword evidence="2 7" id="KW-0813">Transport</keyword>
<dbReference type="InterPro" id="IPR000515">
    <property type="entry name" value="MetI-like"/>
</dbReference>
<accession>A0A6J4KIH4</accession>